<dbReference type="STRING" id="121821.GCA_001870675_00240"/>
<evidence type="ECO:0000256" key="2">
    <source>
        <dbReference type="SAM" id="Phobius"/>
    </source>
</evidence>
<accession>A0A2W7QW95</accession>
<dbReference type="EMBL" id="QKZQ01000005">
    <property type="protein sequence ID" value="PZX45889.1"/>
    <property type="molecule type" value="Genomic_DNA"/>
</dbReference>
<comment type="similarity">
    <text evidence="1">Belongs to the polysaccharide synthase family.</text>
</comment>
<feature type="transmembrane region" description="Helical" evidence="2">
    <location>
        <begin position="107"/>
        <end position="129"/>
    </location>
</feature>
<dbReference type="PANTHER" id="PTHR43318">
    <property type="entry name" value="UDP-N-ACETYLGLUCOSAMINE 4,6-DEHYDRATASE"/>
    <property type="match status" value="1"/>
</dbReference>
<feature type="transmembrane region" description="Helical" evidence="2">
    <location>
        <begin position="135"/>
        <end position="156"/>
    </location>
</feature>
<dbReference type="InterPro" id="IPR051203">
    <property type="entry name" value="Polysaccharide_Synthase-Rel"/>
</dbReference>
<sequence>MARRTRRVLKTAKRRATSFARKTRLKKSVFDSGNLNRSNKRALQLVGDAVLIAACFVLAIFIRGEDVAMLADPWVLAVTLPAIPATLLALDRAGLYRAVLRYITGTVMRVIVLGAAVGAAVILVLSAAFSVPMPVGLVLIHAMLVLLSVGGVRFWIRSLIRKPSLRDLTPVVIYGAGHAGQQLVAALNLGMEYRPVAFVDDDIRLHGTTINGVPVHPAADLRALTARWNIREILLAMPSLNRQRRRRIVSRLETLGVEVKTIPSMGDLVSGRARFTDLRAITPEDLLGRDPVPPKPELMTQNITGKVVMVTGAGGTIGSELCRMIIAQKPTALVMLDVSEYALYTITTELRDTMRDNATRILPVMGSVQNPGRMRAILRHFKVQTVFHAAAYKHVQLVEENLIEGIYNNVFGTRVIAEAAAECGVQSFTLVSTDKTVRPTNIMGATKRMAELICQAQAQKQSGCTFSMVRFGNVLGSSGSVIPRFRDQIEQGGPVTVTDPQVTRYFMTISEAAQLVIQAGAMARGGDVFVLDMGQPVKILDLAKSMIRLHGLTPYMVDDTHEPEGEGGDIAILITGLGHGEKLHEELLIAGNPQGTEHPRILTASEISMPPAALEKLLEDLWAACKTFDLRSVQAVLLRAPLQYRPENGEIHDMMWQAKSENTAKSRLRLVGTNR</sequence>
<keyword evidence="2" id="KW-1133">Transmembrane helix</keyword>
<dbReference type="Pfam" id="PF13727">
    <property type="entry name" value="CoA_binding_3"/>
    <property type="match status" value="1"/>
</dbReference>
<keyword evidence="5" id="KW-1185">Reference proteome</keyword>
<dbReference type="Proteomes" id="UP000249364">
    <property type="component" value="Unassembled WGS sequence"/>
</dbReference>
<dbReference type="RefSeq" id="WP_084386061.1">
    <property type="nucleotide sequence ID" value="NZ_MEHT01000001.1"/>
</dbReference>
<reference evidence="4 5" key="1">
    <citation type="submission" date="2018-06" db="EMBL/GenBank/DDBJ databases">
        <title>Genomic Encyclopedia of Archaeal and Bacterial Type Strains, Phase II (KMG-II): from individual species to whole genera.</title>
        <authorList>
            <person name="Goeker M."/>
        </authorList>
    </citation>
    <scope>NUCLEOTIDE SEQUENCE [LARGE SCALE GENOMIC DNA]</scope>
    <source>
        <strain evidence="4 5">DSM 13087</strain>
    </source>
</reference>
<feature type="domain" description="Polysaccharide biosynthesis protein CapD-like" evidence="3">
    <location>
        <begin position="308"/>
        <end position="604"/>
    </location>
</feature>
<feature type="transmembrane region" description="Helical" evidence="2">
    <location>
        <begin position="42"/>
        <end position="62"/>
    </location>
</feature>
<dbReference type="AlphaFoldDB" id="A0A2W7QW95"/>
<evidence type="ECO:0000313" key="4">
    <source>
        <dbReference type="EMBL" id="PZX45889.1"/>
    </source>
</evidence>
<name>A0A2W7QW95_9RHOB</name>
<dbReference type="Pfam" id="PF02719">
    <property type="entry name" value="Polysacc_synt_2"/>
    <property type="match status" value="1"/>
</dbReference>
<dbReference type="InterPro" id="IPR003869">
    <property type="entry name" value="Polysac_CapD-like"/>
</dbReference>
<dbReference type="Gene3D" id="3.40.50.720">
    <property type="entry name" value="NAD(P)-binding Rossmann-like Domain"/>
    <property type="match status" value="2"/>
</dbReference>
<evidence type="ECO:0000259" key="3">
    <source>
        <dbReference type="Pfam" id="PF02719"/>
    </source>
</evidence>
<dbReference type="CDD" id="cd05237">
    <property type="entry name" value="UDP_invert_4-6DH_SDR_e"/>
    <property type="match status" value="1"/>
</dbReference>
<gene>
    <name evidence="4" type="ORF">LY56_01452</name>
</gene>
<protein>
    <submittedName>
        <fullName evidence="4">FlaA1/EpsC-like NDP-sugar epimerase</fullName>
    </submittedName>
</protein>
<dbReference type="InterPro" id="IPR036291">
    <property type="entry name" value="NAD(P)-bd_dom_sf"/>
</dbReference>
<dbReference type="PANTHER" id="PTHR43318:SF1">
    <property type="entry name" value="POLYSACCHARIDE BIOSYNTHESIS PROTEIN EPSC-RELATED"/>
    <property type="match status" value="1"/>
</dbReference>
<keyword evidence="2" id="KW-0812">Transmembrane</keyword>
<dbReference type="OrthoDB" id="9803111at2"/>
<proteinExistence type="inferred from homology"/>
<keyword evidence="2" id="KW-0472">Membrane</keyword>
<evidence type="ECO:0000313" key="5">
    <source>
        <dbReference type="Proteomes" id="UP000249364"/>
    </source>
</evidence>
<dbReference type="SUPFAM" id="SSF51735">
    <property type="entry name" value="NAD(P)-binding Rossmann-fold domains"/>
    <property type="match status" value="2"/>
</dbReference>
<comment type="caution">
    <text evidence="4">The sequence shown here is derived from an EMBL/GenBank/DDBJ whole genome shotgun (WGS) entry which is preliminary data.</text>
</comment>
<organism evidence="4 5">
    <name type="scientific">Roseinatronobacter thiooxidans</name>
    <dbReference type="NCBI Taxonomy" id="121821"/>
    <lineage>
        <taxon>Bacteria</taxon>
        <taxon>Pseudomonadati</taxon>
        <taxon>Pseudomonadota</taxon>
        <taxon>Alphaproteobacteria</taxon>
        <taxon>Rhodobacterales</taxon>
        <taxon>Paracoccaceae</taxon>
        <taxon>Roseinatronobacter</taxon>
    </lineage>
</organism>
<evidence type="ECO:0000256" key="1">
    <source>
        <dbReference type="ARBA" id="ARBA00007430"/>
    </source>
</evidence>
<feature type="transmembrane region" description="Helical" evidence="2">
    <location>
        <begin position="74"/>
        <end position="95"/>
    </location>
</feature>